<organism evidence="2 3">
    <name type="scientific">Aphanomyces euteiches</name>
    <dbReference type="NCBI Taxonomy" id="100861"/>
    <lineage>
        <taxon>Eukaryota</taxon>
        <taxon>Sar</taxon>
        <taxon>Stramenopiles</taxon>
        <taxon>Oomycota</taxon>
        <taxon>Saprolegniomycetes</taxon>
        <taxon>Saprolegniales</taxon>
        <taxon>Verrucalvaceae</taxon>
        <taxon>Aphanomyces</taxon>
    </lineage>
</organism>
<reference evidence="2 3" key="1">
    <citation type="submission" date="2019-07" db="EMBL/GenBank/DDBJ databases">
        <title>Genomics analysis of Aphanomyces spp. identifies a new class of oomycete effector associated with host adaptation.</title>
        <authorList>
            <person name="Gaulin E."/>
        </authorList>
    </citation>
    <scope>NUCLEOTIDE SEQUENCE [LARGE SCALE GENOMIC DNA]</scope>
    <source>
        <strain evidence="2 3">ATCC 201684</strain>
    </source>
</reference>
<evidence type="ECO:0000313" key="3">
    <source>
        <dbReference type="Proteomes" id="UP000481153"/>
    </source>
</evidence>
<accession>A0A6G0WLG1</accession>
<name>A0A6G0WLG1_9STRA</name>
<feature type="coiled-coil region" evidence="1">
    <location>
        <begin position="21"/>
        <end position="83"/>
    </location>
</feature>
<sequence length="303" mass="35980">MHMRPFIRRRYSEEKWKDRFKDKDEDERMELQDTVMNLQRELMKMQRTLHEETPEALEERNALELAQIERRNLERKVKEGEKLYNSLYKWIGLYHPNKFKPDHIEPRLLEEPTARVKNMQWLSERACNIAIDALPPASYHDRLDDFINVRLDLDTDIIGTYVKLNESISQYMVSASFVLAGRAYWRSLQTSSVSHELQVLEKVDNRLMYVVQQLRGAKTRQFYVCGFFESESRIIITQTAIANDEVHPLERGEIRSNGYGWIVLDRITDEFTLIRRTIRHSAPINVHGPIHLRMFSQLYNNAP</sequence>
<dbReference type="Proteomes" id="UP000481153">
    <property type="component" value="Unassembled WGS sequence"/>
</dbReference>
<keyword evidence="3" id="KW-1185">Reference proteome</keyword>
<protein>
    <recommendedName>
        <fullName evidence="4">START domain-containing protein</fullName>
    </recommendedName>
</protein>
<dbReference type="VEuPathDB" id="FungiDB:AeMF1_017178"/>
<proteinExistence type="predicted"/>
<dbReference type="EMBL" id="VJMJ01000181">
    <property type="protein sequence ID" value="KAF0728119.1"/>
    <property type="molecule type" value="Genomic_DNA"/>
</dbReference>
<evidence type="ECO:0008006" key="4">
    <source>
        <dbReference type="Google" id="ProtNLM"/>
    </source>
</evidence>
<comment type="caution">
    <text evidence="2">The sequence shown here is derived from an EMBL/GenBank/DDBJ whole genome shotgun (WGS) entry which is preliminary data.</text>
</comment>
<evidence type="ECO:0000313" key="2">
    <source>
        <dbReference type="EMBL" id="KAF0728119.1"/>
    </source>
</evidence>
<dbReference type="AlphaFoldDB" id="A0A6G0WLG1"/>
<gene>
    <name evidence="2" type="ORF">Ae201684_013946</name>
</gene>
<evidence type="ECO:0000256" key="1">
    <source>
        <dbReference type="SAM" id="Coils"/>
    </source>
</evidence>
<keyword evidence="1" id="KW-0175">Coiled coil</keyword>